<reference evidence="9 10" key="1">
    <citation type="submission" date="2016-11" db="EMBL/GenBank/DDBJ databases">
        <authorList>
            <person name="Jaros S."/>
            <person name="Januszkiewicz K."/>
            <person name="Wedrychowicz H."/>
        </authorList>
    </citation>
    <scope>NUCLEOTIDE SEQUENCE [LARGE SCALE GENOMIC DNA]</scope>
    <source>
        <strain evidence="9 10">DSM 3090</strain>
    </source>
</reference>
<evidence type="ECO:0000256" key="5">
    <source>
        <dbReference type="ARBA" id="ARBA00023163"/>
    </source>
</evidence>
<keyword evidence="10" id="KW-1185">Reference proteome</keyword>
<keyword evidence="4" id="KW-0238">DNA-binding</keyword>
<dbReference type="InterPro" id="IPR007627">
    <property type="entry name" value="RNA_pol_sigma70_r2"/>
</dbReference>
<name>A0A1M6SJY8_9CLOT</name>
<feature type="transmembrane region" description="Helical" evidence="6">
    <location>
        <begin position="169"/>
        <end position="189"/>
    </location>
</feature>
<dbReference type="STRING" id="1121331.SAMN02745248_02564"/>
<dbReference type="OrthoDB" id="9782703at2"/>
<dbReference type="Pfam" id="PF08281">
    <property type="entry name" value="Sigma70_r4_2"/>
    <property type="match status" value="1"/>
</dbReference>
<dbReference type="InterPro" id="IPR014284">
    <property type="entry name" value="RNA_pol_sigma-70_dom"/>
</dbReference>
<dbReference type="SUPFAM" id="SSF88946">
    <property type="entry name" value="Sigma2 domain of RNA polymerase sigma factors"/>
    <property type="match status" value="1"/>
</dbReference>
<evidence type="ECO:0000259" key="8">
    <source>
        <dbReference type="Pfam" id="PF08281"/>
    </source>
</evidence>
<dbReference type="GO" id="GO:0016987">
    <property type="term" value="F:sigma factor activity"/>
    <property type="evidence" value="ECO:0007669"/>
    <property type="project" value="UniProtKB-KW"/>
</dbReference>
<keyword evidence="2" id="KW-0805">Transcription regulation</keyword>
<keyword evidence="6" id="KW-0812">Transmembrane</keyword>
<dbReference type="RefSeq" id="WP_072904456.1">
    <property type="nucleotide sequence ID" value="NZ_FRAD01000029.1"/>
</dbReference>
<keyword evidence="5" id="KW-0804">Transcription</keyword>
<protein>
    <submittedName>
        <fullName evidence="9">RNA polymerase sigma factor, sigma-70 family</fullName>
    </submittedName>
</protein>
<dbReference type="EMBL" id="FRAD01000029">
    <property type="protein sequence ID" value="SHK45052.1"/>
    <property type="molecule type" value="Genomic_DNA"/>
</dbReference>
<feature type="domain" description="RNA polymerase sigma factor 70 region 4 type 2" evidence="8">
    <location>
        <begin position="120"/>
        <end position="157"/>
    </location>
</feature>
<dbReference type="GO" id="GO:0003677">
    <property type="term" value="F:DNA binding"/>
    <property type="evidence" value="ECO:0007669"/>
    <property type="project" value="UniProtKB-KW"/>
</dbReference>
<dbReference type="InterPro" id="IPR013325">
    <property type="entry name" value="RNA_pol_sigma_r2"/>
</dbReference>
<evidence type="ECO:0000256" key="3">
    <source>
        <dbReference type="ARBA" id="ARBA00023082"/>
    </source>
</evidence>
<dbReference type="AlphaFoldDB" id="A0A1M6SJY8"/>
<gene>
    <name evidence="9" type="ORF">SAMN02745248_02564</name>
</gene>
<feature type="domain" description="RNA polymerase sigma-70 region 2" evidence="7">
    <location>
        <begin position="24"/>
        <end position="90"/>
    </location>
</feature>
<accession>A0A1M6SJY8</accession>
<sequence length="250" mass="28933">MDNGELHDILSDIKQRKSEGFEDLYSKYYKLMLGVAFCIVRNEHDCHDIIQQVMMKLYSLPEDKFPEKYDMSWLYTVVKNEALQFLRKNKTNTSFDELPEIPVNCSEMEEIIHMDYYNSIIKGLDGKSREIVTLKILCGMTHKEIASALKMSCGTVQWKYHMSVNSLKIAMTSICVLVINSILLGRVYLSRIYKARVVERTMLRNIDLTIDANPLLNAFYCILIAISGFIFIKSIARYIRITRGAKKADK</sequence>
<feature type="transmembrane region" description="Helical" evidence="6">
    <location>
        <begin position="217"/>
        <end position="236"/>
    </location>
</feature>
<keyword evidence="3" id="KW-0731">Sigma factor</keyword>
<dbReference type="InterPro" id="IPR036388">
    <property type="entry name" value="WH-like_DNA-bd_sf"/>
</dbReference>
<evidence type="ECO:0000256" key="6">
    <source>
        <dbReference type="SAM" id="Phobius"/>
    </source>
</evidence>
<evidence type="ECO:0000256" key="4">
    <source>
        <dbReference type="ARBA" id="ARBA00023125"/>
    </source>
</evidence>
<evidence type="ECO:0000259" key="7">
    <source>
        <dbReference type="Pfam" id="PF04542"/>
    </source>
</evidence>
<dbReference type="NCBIfam" id="TIGR02937">
    <property type="entry name" value="sigma70-ECF"/>
    <property type="match status" value="1"/>
</dbReference>
<dbReference type="PANTHER" id="PTHR43133:SF8">
    <property type="entry name" value="RNA POLYMERASE SIGMA FACTOR HI_1459-RELATED"/>
    <property type="match status" value="1"/>
</dbReference>
<dbReference type="Gene3D" id="1.10.1740.10">
    <property type="match status" value="1"/>
</dbReference>
<keyword evidence="6" id="KW-0472">Membrane</keyword>
<proteinExistence type="inferred from homology"/>
<dbReference type="Pfam" id="PF04542">
    <property type="entry name" value="Sigma70_r2"/>
    <property type="match status" value="1"/>
</dbReference>
<dbReference type="InterPro" id="IPR013324">
    <property type="entry name" value="RNA_pol_sigma_r3/r4-like"/>
</dbReference>
<dbReference type="PANTHER" id="PTHR43133">
    <property type="entry name" value="RNA POLYMERASE ECF-TYPE SIGMA FACTO"/>
    <property type="match status" value="1"/>
</dbReference>
<dbReference type="Gene3D" id="1.10.10.10">
    <property type="entry name" value="Winged helix-like DNA-binding domain superfamily/Winged helix DNA-binding domain"/>
    <property type="match status" value="1"/>
</dbReference>
<dbReference type="SUPFAM" id="SSF88659">
    <property type="entry name" value="Sigma3 and sigma4 domains of RNA polymerase sigma factors"/>
    <property type="match status" value="1"/>
</dbReference>
<keyword evidence="6" id="KW-1133">Transmembrane helix</keyword>
<organism evidence="9 10">
    <name type="scientific">Hathewaya proteolytica DSM 3090</name>
    <dbReference type="NCBI Taxonomy" id="1121331"/>
    <lineage>
        <taxon>Bacteria</taxon>
        <taxon>Bacillati</taxon>
        <taxon>Bacillota</taxon>
        <taxon>Clostridia</taxon>
        <taxon>Eubacteriales</taxon>
        <taxon>Clostridiaceae</taxon>
        <taxon>Hathewaya</taxon>
    </lineage>
</organism>
<evidence type="ECO:0000256" key="1">
    <source>
        <dbReference type="ARBA" id="ARBA00010641"/>
    </source>
</evidence>
<dbReference type="InterPro" id="IPR013249">
    <property type="entry name" value="RNA_pol_sigma70_r4_t2"/>
</dbReference>
<dbReference type="InterPro" id="IPR039425">
    <property type="entry name" value="RNA_pol_sigma-70-like"/>
</dbReference>
<evidence type="ECO:0000313" key="10">
    <source>
        <dbReference type="Proteomes" id="UP000183952"/>
    </source>
</evidence>
<dbReference type="GO" id="GO:0006352">
    <property type="term" value="P:DNA-templated transcription initiation"/>
    <property type="evidence" value="ECO:0007669"/>
    <property type="project" value="InterPro"/>
</dbReference>
<evidence type="ECO:0000256" key="2">
    <source>
        <dbReference type="ARBA" id="ARBA00023015"/>
    </source>
</evidence>
<evidence type="ECO:0000313" key="9">
    <source>
        <dbReference type="EMBL" id="SHK45052.1"/>
    </source>
</evidence>
<dbReference type="Proteomes" id="UP000183952">
    <property type="component" value="Unassembled WGS sequence"/>
</dbReference>
<comment type="similarity">
    <text evidence="1">Belongs to the sigma-70 factor family. ECF subfamily.</text>
</comment>